<dbReference type="RefSeq" id="WP_085284499.1">
    <property type="nucleotide sequence ID" value="NZ_FOBI01000004.1"/>
</dbReference>
<sequence length="292" mass="32853">MSLISLLIALVAERHLSSSAWQFSTFYQRYTKAIKQTKVLADYRNSALLSYVVVFLPVLGCYFLLAQVDNALLHLIASTLILIVCFGCMKTRDSYKSYLVAAFKGELTSCDMQRLQLQQDKNIADMGFGQTLVWLNYRYFIAVMLFFVLFGAAGALFYRLLTTVNEQANQVDAAKAETEQDIEGATDSAEQSAQALQQLQFWVDWLPVRLVALGYMFVGHFSKAMPVWLDNFFEFEKQPSKVLIAVAQMSEDYMVDADDCTAEPCLLVKLAKRTLLLFLAVIAVMTLTGTLP</sequence>
<gene>
    <name evidence="2" type="ORF">SAMN05216262_10422</name>
</gene>
<feature type="transmembrane region" description="Helical" evidence="1">
    <location>
        <begin position="43"/>
        <end position="65"/>
    </location>
</feature>
<feature type="transmembrane region" description="Helical" evidence="1">
    <location>
        <begin position="72"/>
        <end position="89"/>
    </location>
</feature>
<dbReference type="GO" id="GO:0005886">
    <property type="term" value="C:plasma membrane"/>
    <property type="evidence" value="ECO:0007669"/>
    <property type="project" value="TreeGrafter"/>
</dbReference>
<feature type="transmembrane region" description="Helical" evidence="1">
    <location>
        <begin position="274"/>
        <end position="291"/>
    </location>
</feature>
<dbReference type="InterPro" id="IPR052966">
    <property type="entry name" value="Beta-lactamase_Reg"/>
</dbReference>
<keyword evidence="1" id="KW-0812">Transmembrane</keyword>
<dbReference type="Pfam" id="PF17113">
    <property type="entry name" value="AmpE"/>
    <property type="match status" value="1"/>
</dbReference>
<dbReference type="GO" id="GO:0046677">
    <property type="term" value="P:response to antibiotic"/>
    <property type="evidence" value="ECO:0007669"/>
    <property type="project" value="TreeGrafter"/>
</dbReference>
<dbReference type="AlphaFoldDB" id="A0A1H7L308"/>
<keyword evidence="3" id="KW-1185">Reference proteome</keyword>
<evidence type="ECO:0000313" key="3">
    <source>
        <dbReference type="Proteomes" id="UP000199297"/>
    </source>
</evidence>
<feature type="transmembrane region" description="Helical" evidence="1">
    <location>
        <begin position="137"/>
        <end position="158"/>
    </location>
</feature>
<dbReference type="Proteomes" id="UP000199297">
    <property type="component" value="Unassembled WGS sequence"/>
</dbReference>
<reference evidence="3" key="1">
    <citation type="submission" date="2016-10" db="EMBL/GenBank/DDBJ databases">
        <authorList>
            <person name="Varghese N."/>
            <person name="Submissions S."/>
        </authorList>
    </citation>
    <scope>NUCLEOTIDE SEQUENCE [LARGE SCALE GENOMIC DNA]</scope>
    <source>
        <strain evidence="3">CGMCC 1.9127</strain>
    </source>
</reference>
<dbReference type="OrthoDB" id="9811967at2"/>
<evidence type="ECO:0000313" key="2">
    <source>
        <dbReference type="EMBL" id="SEK93086.1"/>
    </source>
</evidence>
<keyword evidence="1" id="KW-1133">Transmembrane helix</keyword>
<dbReference type="STRING" id="641665.GCA_002104455_02985"/>
<proteinExistence type="predicted"/>
<keyword evidence="1" id="KW-0472">Membrane</keyword>
<dbReference type="InterPro" id="IPR031347">
    <property type="entry name" value="AmpE"/>
</dbReference>
<dbReference type="PANTHER" id="PTHR38684">
    <property type="entry name" value="PROTEIN AMPE"/>
    <property type="match status" value="1"/>
</dbReference>
<accession>A0A1H7L308</accession>
<evidence type="ECO:0000256" key="1">
    <source>
        <dbReference type="SAM" id="Phobius"/>
    </source>
</evidence>
<organism evidence="2 3">
    <name type="scientific">Colwellia chukchiensis</name>
    <dbReference type="NCBI Taxonomy" id="641665"/>
    <lineage>
        <taxon>Bacteria</taxon>
        <taxon>Pseudomonadati</taxon>
        <taxon>Pseudomonadota</taxon>
        <taxon>Gammaproteobacteria</taxon>
        <taxon>Alteromonadales</taxon>
        <taxon>Colwelliaceae</taxon>
        <taxon>Colwellia</taxon>
    </lineage>
</organism>
<dbReference type="PANTHER" id="PTHR38684:SF1">
    <property type="entry name" value="PROTEIN AMPE"/>
    <property type="match status" value="1"/>
</dbReference>
<dbReference type="EMBL" id="FOBI01000004">
    <property type="protein sequence ID" value="SEK93086.1"/>
    <property type="molecule type" value="Genomic_DNA"/>
</dbReference>
<dbReference type="NCBIfam" id="NF008219">
    <property type="entry name" value="PRK10987.1"/>
    <property type="match status" value="1"/>
</dbReference>
<name>A0A1H7L308_9GAMM</name>
<protein>
    <submittedName>
        <fullName evidence="2">AmpE protein</fullName>
    </submittedName>
</protein>